<evidence type="ECO:0000256" key="1">
    <source>
        <dbReference type="ARBA" id="ARBA00023125"/>
    </source>
</evidence>
<dbReference type="GO" id="GO:0000160">
    <property type="term" value="P:phosphorelay signal transduction system"/>
    <property type="evidence" value="ECO:0007669"/>
    <property type="project" value="InterPro"/>
</dbReference>
<dbReference type="Proteomes" id="UP000295198">
    <property type="component" value="Unassembled WGS sequence"/>
</dbReference>
<feature type="non-terminal residue" evidence="4">
    <location>
        <position position="1"/>
    </location>
</feature>
<gene>
    <name evidence="4" type="ORF">EKO23_22425</name>
</gene>
<dbReference type="InterPro" id="IPR016032">
    <property type="entry name" value="Sig_transdc_resp-reg_C-effctor"/>
</dbReference>
<keyword evidence="1 2" id="KW-0238">DNA-binding</keyword>
<feature type="domain" description="OmpR/PhoB-type" evidence="3">
    <location>
        <begin position="14"/>
        <end position="110"/>
    </location>
</feature>
<dbReference type="RefSeq" id="WP_134720716.1">
    <property type="nucleotide sequence ID" value="NZ_SDKM01000053.1"/>
</dbReference>
<evidence type="ECO:0000256" key="2">
    <source>
        <dbReference type="PROSITE-ProRule" id="PRU01091"/>
    </source>
</evidence>
<accession>A0A4Q4Z375</accession>
<dbReference type="InterPro" id="IPR001867">
    <property type="entry name" value="OmpR/PhoB-type_DNA-bd"/>
</dbReference>
<proteinExistence type="predicted"/>
<protein>
    <submittedName>
        <fullName evidence="4">Winged helix family transcriptional regulator</fullName>
    </submittedName>
</protein>
<evidence type="ECO:0000313" key="4">
    <source>
        <dbReference type="EMBL" id="RYP82120.1"/>
    </source>
</evidence>
<evidence type="ECO:0000259" key="3">
    <source>
        <dbReference type="PROSITE" id="PS51755"/>
    </source>
</evidence>
<dbReference type="Gene3D" id="1.10.10.10">
    <property type="entry name" value="Winged helix-like DNA-binding domain superfamily/Winged helix DNA-binding domain"/>
    <property type="match status" value="1"/>
</dbReference>
<dbReference type="Pfam" id="PF00486">
    <property type="entry name" value="Trans_reg_C"/>
    <property type="match status" value="1"/>
</dbReference>
<dbReference type="GO" id="GO:0006355">
    <property type="term" value="P:regulation of DNA-templated transcription"/>
    <property type="evidence" value="ECO:0007669"/>
    <property type="project" value="InterPro"/>
</dbReference>
<organism evidence="4 5">
    <name type="scientific">Nocardioides guangzhouensis</name>
    <dbReference type="NCBI Taxonomy" id="2497878"/>
    <lineage>
        <taxon>Bacteria</taxon>
        <taxon>Bacillati</taxon>
        <taxon>Actinomycetota</taxon>
        <taxon>Actinomycetes</taxon>
        <taxon>Propionibacteriales</taxon>
        <taxon>Nocardioidaceae</taxon>
        <taxon>Nocardioides</taxon>
    </lineage>
</organism>
<name>A0A4Q4Z375_9ACTN</name>
<sequence>GPDSVDGWLNRLAAAELGASDQPFLDARDRSVDLGGARVQLSPLEFGVLNTLAAHPAAPVSRADLLREVWGTGYDGGSNTVDVVIRSLRKKLGAVADRVETVRGVGYRLR</sequence>
<dbReference type="OrthoDB" id="8927943at2"/>
<dbReference type="CDD" id="cd00383">
    <property type="entry name" value="trans_reg_C"/>
    <property type="match status" value="1"/>
</dbReference>
<dbReference type="SUPFAM" id="SSF46894">
    <property type="entry name" value="C-terminal effector domain of the bipartite response regulators"/>
    <property type="match status" value="1"/>
</dbReference>
<dbReference type="AlphaFoldDB" id="A0A4Q4Z375"/>
<comment type="caution">
    <text evidence="4">The sequence shown here is derived from an EMBL/GenBank/DDBJ whole genome shotgun (WGS) entry which is preliminary data.</text>
</comment>
<dbReference type="GO" id="GO:0003677">
    <property type="term" value="F:DNA binding"/>
    <property type="evidence" value="ECO:0007669"/>
    <property type="project" value="UniProtKB-UniRule"/>
</dbReference>
<dbReference type="SMART" id="SM00862">
    <property type="entry name" value="Trans_reg_C"/>
    <property type="match status" value="1"/>
</dbReference>
<keyword evidence="5" id="KW-1185">Reference proteome</keyword>
<evidence type="ECO:0000313" key="5">
    <source>
        <dbReference type="Proteomes" id="UP000295198"/>
    </source>
</evidence>
<dbReference type="InterPro" id="IPR036388">
    <property type="entry name" value="WH-like_DNA-bd_sf"/>
</dbReference>
<reference evidence="4 5" key="1">
    <citation type="submission" date="2019-01" db="EMBL/GenBank/DDBJ databases">
        <title>Nocardioides guangzhouensis sp. nov., an actinobacterium isolated from soil.</title>
        <authorList>
            <person name="Fu Y."/>
            <person name="Cai Y."/>
            <person name="Lin Z."/>
            <person name="Chen P."/>
        </authorList>
    </citation>
    <scope>NUCLEOTIDE SEQUENCE [LARGE SCALE GENOMIC DNA]</scope>
    <source>
        <strain evidence="4 5">130</strain>
    </source>
</reference>
<feature type="DNA-binding region" description="OmpR/PhoB-type" evidence="2">
    <location>
        <begin position="14"/>
        <end position="110"/>
    </location>
</feature>
<dbReference type="EMBL" id="SDKM01000053">
    <property type="protein sequence ID" value="RYP82120.1"/>
    <property type="molecule type" value="Genomic_DNA"/>
</dbReference>
<dbReference type="PROSITE" id="PS51755">
    <property type="entry name" value="OMPR_PHOB"/>
    <property type="match status" value="1"/>
</dbReference>